<name>A0A8H6RPJ9_9PEZI</name>
<dbReference type="EMBL" id="JABCIY010000038">
    <property type="protein sequence ID" value="KAF7195645.1"/>
    <property type="molecule type" value="Genomic_DNA"/>
</dbReference>
<reference evidence="2" key="1">
    <citation type="submission" date="2020-04" db="EMBL/GenBank/DDBJ databases">
        <title>Draft genome resource of the tomato pathogen Pseudocercospora fuligena.</title>
        <authorList>
            <person name="Zaccaron A."/>
        </authorList>
    </citation>
    <scope>NUCLEOTIDE SEQUENCE</scope>
    <source>
        <strain evidence="2">PF001</strain>
    </source>
</reference>
<evidence type="ECO:0000256" key="1">
    <source>
        <dbReference type="SAM" id="SignalP"/>
    </source>
</evidence>
<keyword evidence="3" id="KW-1185">Reference proteome</keyword>
<comment type="caution">
    <text evidence="2">The sequence shown here is derived from an EMBL/GenBank/DDBJ whole genome shotgun (WGS) entry which is preliminary data.</text>
</comment>
<dbReference type="AlphaFoldDB" id="A0A8H6RPJ9"/>
<feature type="signal peptide" evidence="1">
    <location>
        <begin position="1"/>
        <end position="17"/>
    </location>
</feature>
<sequence>MEKKTAIAFLLFGATYAQVPVVTQFPVTTQTSFAPAPGCTSGAATEQFTVNYNFESATPGDPITGIVPINVYNLLNFSHINYVNTDPDFDGNHLGLAPHTYPDAATFGAGTNTLFGQTPVITAGYIESTLTSFTPRSFWYGCVLPSPYTAGSLPHACNITATGFSKSGSQIASQTFAFKTNGSVVQDQVYGAFKGFNNIYSLQFSVSDNSSAAALVDNFIATLSQPSCAPYYLGSYNDGT</sequence>
<accession>A0A8H6RPJ9</accession>
<feature type="chain" id="PRO_5034731185" evidence="1">
    <location>
        <begin position="18"/>
        <end position="240"/>
    </location>
</feature>
<keyword evidence="1" id="KW-0732">Signal</keyword>
<proteinExistence type="predicted"/>
<dbReference type="OrthoDB" id="4820608at2759"/>
<dbReference type="Proteomes" id="UP000660729">
    <property type="component" value="Unassembled WGS sequence"/>
</dbReference>
<protein>
    <submittedName>
        <fullName evidence="2">Uncharacterized protein</fullName>
    </submittedName>
</protein>
<evidence type="ECO:0000313" key="3">
    <source>
        <dbReference type="Proteomes" id="UP000660729"/>
    </source>
</evidence>
<evidence type="ECO:0000313" key="2">
    <source>
        <dbReference type="EMBL" id="KAF7195645.1"/>
    </source>
</evidence>
<gene>
    <name evidence="2" type="ORF">HII31_02963</name>
</gene>
<organism evidence="2 3">
    <name type="scientific">Pseudocercospora fuligena</name>
    <dbReference type="NCBI Taxonomy" id="685502"/>
    <lineage>
        <taxon>Eukaryota</taxon>
        <taxon>Fungi</taxon>
        <taxon>Dikarya</taxon>
        <taxon>Ascomycota</taxon>
        <taxon>Pezizomycotina</taxon>
        <taxon>Dothideomycetes</taxon>
        <taxon>Dothideomycetidae</taxon>
        <taxon>Mycosphaerellales</taxon>
        <taxon>Mycosphaerellaceae</taxon>
        <taxon>Pseudocercospora</taxon>
    </lineage>
</organism>